<evidence type="ECO:0000313" key="1">
    <source>
        <dbReference type="EMBL" id="BEV05978.1"/>
    </source>
</evidence>
<evidence type="ECO:0000313" key="2">
    <source>
        <dbReference type="Proteomes" id="UP001380186"/>
    </source>
</evidence>
<sequence length="29" mass="2916">MHIMLRVTKGILGGFSGKVGAIAGANCRG</sequence>
<dbReference type="EMBL" id="AP029022">
    <property type="protein sequence ID" value="BEV05978.1"/>
    <property type="molecule type" value="Genomic_DNA"/>
</dbReference>
<accession>A0ABM8KAA8</accession>
<keyword evidence="2" id="KW-1185">Reference proteome</keyword>
<proteinExistence type="predicted"/>
<organism evidence="1 2">
    <name type="scientific">Chryseobacterium gambrini</name>
    <dbReference type="NCBI Taxonomy" id="373672"/>
    <lineage>
        <taxon>Bacteria</taxon>
        <taxon>Pseudomonadati</taxon>
        <taxon>Bacteroidota</taxon>
        <taxon>Flavobacteriia</taxon>
        <taxon>Flavobacteriales</taxon>
        <taxon>Weeksellaceae</taxon>
        <taxon>Chryseobacterium group</taxon>
        <taxon>Chryseobacterium</taxon>
    </lineage>
</organism>
<gene>
    <name evidence="1" type="ORF">CRDW_33520</name>
</gene>
<protein>
    <submittedName>
        <fullName evidence="1">Uncharacterized protein</fullName>
    </submittedName>
</protein>
<name>A0ABM8KAA8_9FLAO</name>
<reference evidence="1 2" key="1">
    <citation type="journal article" date="2020" name="Microbes Environ.">
        <title>Synthetic bacterial community of duckweed: a simple and stable system to study plant-microbe interactions.</title>
        <authorList>
            <person name="Ishizawa H."/>
            <person name="Tada M."/>
            <person name="Kuroda M."/>
            <person name="Inoue D."/>
            <person name="Futamata H."/>
            <person name="Ike M."/>
        </authorList>
    </citation>
    <scope>NUCLEOTIDE SEQUENCE [LARGE SCALE GENOMIC DNA]</scope>
    <source>
        <strain evidence="1 2">DW100</strain>
    </source>
</reference>
<dbReference type="Proteomes" id="UP001380186">
    <property type="component" value="Chromosome"/>
</dbReference>